<proteinExistence type="predicted"/>
<feature type="transmembrane region" description="Helical" evidence="1">
    <location>
        <begin position="20"/>
        <end position="44"/>
    </location>
</feature>
<feature type="transmembrane region" description="Helical" evidence="1">
    <location>
        <begin position="110"/>
        <end position="131"/>
    </location>
</feature>
<dbReference type="EMBL" id="JABBVZ010000004">
    <property type="protein sequence ID" value="NMP21135.1"/>
    <property type="molecule type" value="Genomic_DNA"/>
</dbReference>
<dbReference type="NCBIfam" id="TIGR02831">
    <property type="entry name" value="spo_II_M"/>
    <property type="match status" value="1"/>
</dbReference>
<dbReference type="AlphaFoldDB" id="A0A7Y0L2E7"/>
<dbReference type="Proteomes" id="UP000533476">
    <property type="component" value="Unassembled WGS sequence"/>
</dbReference>
<dbReference type="InterPro" id="IPR014196">
    <property type="entry name" value="SpoIIM"/>
</dbReference>
<feature type="transmembrane region" description="Helical" evidence="1">
    <location>
        <begin position="169"/>
        <end position="192"/>
    </location>
</feature>
<evidence type="ECO:0000313" key="3">
    <source>
        <dbReference type="Proteomes" id="UP000533476"/>
    </source>
</evidence>
<sequence>MITAPGNRIQQHFGRYTPQLYIALATLLVGILFGVLAVGTLSMADKLSLLGYLRRFLNLEAQAPTYHHIFRQALADNLKVLGLLYLLGVSVAGMPLVMVIVFFRGFVLGFASAFLVTAMQWQGAGVGLATIGLTNIFVLPALVIAASVALGFSWDLISPKRRQEGVELARGFAFFTGLVVVMAAVTLVGTALESYASPFLLHFLSNWGV</sequence>
<organism evidence="2 3">
    <name type="scientific">Sulfobacillus harzensis</name>
    <dbReference type="NCBI Taxonomy" id="2729629"/>
    <lineage>
        <taxon>Bacteria</taxon>
        <taxon>Bacillati</taxon>
        <taxon>Bacillota</taxon>
        <taxon>Clostridia</taxon>
        <taxon>Eubacteriales</taxon>
        <taxon>Clostridiales Family XVII. Incertae Sedis</taxon>
        <taxon>Sulfobacillus</taxon>
    </lineage>
</organism>
<keyword evidence="1" id="KW-1133">Transmembrane helix</keyword>
<dbReference type="PIRSF" id="PIRSF038973">
    <property type="entry name" value="SpoIIM"/>
    <property type="match status" value="1"/>
</dbReference>
<keyword evidence="1" id="KW-0472">Membrane</keyword>
<feature type="transmembrane region" description="Helical" evidence="1">
    <location>
        <begin position="83"/>
        <end position="103"/>
    </location>
</feature>
<evidence type="ECO:0000313" key="2">
    <source>
        <dbReference type="EMBL" id="NMP21135.1"/>
    </source>
</evidence>
<accession>A0A7Y0L2E7</accession>
<dbReference type="RefSeq" id="WP_169096167.1">
    <property type="nucleotide sequence ID" value="NZ_JABBVZ010000004.1"/>
</dbReference>
<evidence type="ECO:0000256" key="1">
    <source>
        <dbReference type="SAM" id="Phobius"/>
    </source>
</evidence>
<dbReference type="InterPro" id="IPR002798">
    <property type="entry name" value="SpoIIM-like"/>
</dbReference>
<comment type="caution">
    <text evidence="2">The sequence shown here is derived from an EMBL/GenBank/DDBJ whole genome shotgun (WGS) entry which is preliminary data.</text>
</comment>
<gene>
    <name evidence="2" type="primary">spoIIM</name>
    <name evidence="2" type="ORF">HIJ39_02020</name>
</gene>
<reference evidence="2 3" key="1">
    <citation type="submission" date="2020-04" db="EMBL/GenBank/DDBJ databases">
        <authorList>
            <person name="Zhang R."/>
            <person name="Schippers A."/>
        </authorList>
    </citation>
    <scope>NUCLEOTIDE SEQUENCE [LARGE SCALE GENOMIC DNA]</scope>
    <source>
        <strain evidence="2 3">DSM 109850</strain>
    </source>
</reference>
<name>A0A7Y0L2E7_9FIRM</name>
<keyword evidence="3" id="KW-1185">Reference proteome</keyword>
<dbReference type="Pfam" id="PF01944">
    <property type="entry name" value="SpoIIM"/>
    <property type="match status" value="1"/>
</dbReference>
<feature type="transmembrane region" description="Helical" evidence="1">
    <location>
        <begin position="137"/>
        <end position="157"/>
    </location>
</feature>
<protein>
    <submittedName>
        <fullName evidence="2">Stage II sporulation protein M</fullName>
    </submittedName>
</protein>
<keyword evidence="1" id="KW-0812">Transmembrane</keyword>